<feature type="compositionally biased region" description="Polar residues" evidence="1">
    <location>
        <begin position="34"/>
        <end position="55"/>
    </location>
</feature>
<proteinExistence type="predicted"/>
<dbReference type="EMBL" id="GL442330">
    <property type="protein sequence ID" value="EFN63572.1"/>
    <property type="molecule type" value="Genomic_DNA"/>
</dbReference>
<reference evidence="2 3" key="1">
    <citation type="journal article" date="2010" name="Science">
        <title>Genomic comparison of the ants Camponotus floridanus and Harpegnathos saltator.</title>
        <authorList>
            <person name="Bonasio R."/>
            <person name="Zhang G."/>
            <person name="Ye C."/>
            <person name="Mutti N.S."/>
            <person name="Fang X."/>
            <person name="Qin N."/>
            <person name="Donahue G."/>
            <person name="Yang P."/>
            <person name="Li Q."/>
            <person name="Li C."/>
            <person name="Zhang P."/>
            <person name="Huang Z."/>
            <person name="Berger S.L."/>
            <person name="Reinberg D."/>
            <person name="Wang J."/>
            <person name="Liebig J."/>
        </authorList>
    </citation>
    <scope>NUCLEOTIDE SEQUENCE [LARGE SCALE GENOMIC DNA]</scope>
    <source>
        <strain evidence="3">C129</strain>
    </source>
</reference>
<keyword evidence="3" id="KW-1185">Reference proteome</keyword>
<dbReference type="AlphaFoldDB" id="E2ASL2"/>
<evidence type="ECO:0000256" key="1">
    <source>
        <dbReference type="SAM" id="MobiDB-lite"/>
    </source>
</evidence>
<feature type="compositionally biased region" description="Low complexity" evidence="1">
    <location>
        <begin position="1"/>
        <end position="29"/>
    </location>
</feature>
<name>E2ASL2_CAMFO</name>
<organism evidence="3">
    <name type="scientific">Camponotus floridanus</name>
    <name type="common">Florida carpenter ant</name>
    <dbReference type="NCBI Taxonomy" id="104421"/>
    <lineage>
        <taxon>Eukaryota</taxon>
        <taxon>Metazoa</taxon>
        <taxon>Ecdysozoa</taxon>
        <taxon>Arthropoda</taxon>
        <taxon>Hexapoda</taxon>
        <taxon>Insecta</taxon>
        <taxon>Pterygota</taxon>
        <taxon>Neoptera</taxon>
        <taxon>Endopterygota</taxon>
        <taxon>Hymenoptera</taxon>
        <taxon>Apocrita</taxon>
        <taxon>Aculeata</taxon>
        <taxon>Formicoidea</taxon>
        <taxon>Formicidae</taxon>
        <taxon>Formicinae</taxon>
        <taxon>Camponotus</taxon>
    </lineage>
</organism>
<accession>E2ASL2</accession>
<dbReference type="Proteomes" id="UP000000311">
    <property type="component" value="Unassembled WGS sequence"/>
</dbReference>
<feature type="region of interest" description="Disordered" evidence="1">
    <location>
        <begin position="1"/>
        <end position="60"/>
    </location>
</feature>
<dbReference type="InParanoid" id="E2ASL2"/>
<sequence>MTTTVTPTPATSTSRRPTPASTTTPMPTTDARRSTPSRPSHHQCGTHTGLVSSHNDNNEEQLLGKLDDDCRMTPGVIATVFTSFLLQHN</sequence>
<evidence type="ECO:0000313" key="3">
    <source>
        <dbReference type="Proteomes" id="UP000000311"/>
    </source>
</evidence>
<protein>
    <submittedName>
        <fullName evidence="2">Uncharacterized protein</fullName>
    </submittedName>
</protein>
<gene>
    <name evidence="2" type="ORF">EAG_02371</name>
</gene>
<evidence type="ECO:0000313" key="2">
    <source>
        <dbReference type="EMBL" id="EFN63572.1"/>
    </source>
</evidence>